<dbReference type="PANTHER" id="PTHR30273:SF2">
    <property type="entry name" value="PROTEIN FECR"/>
    <property type="match status" value="1"/>
</dbReference>
<dbReference type="PIRSF" id="PIRSF018266">
    <property type="entry name" value="FecR"/>
    <property type="match status" value="1"/>
</dbReference>
<dbReference type="InterPro" id="IPR012373">
    <property type="entry name" value="Ferrdict_sens_TM"/>
</dbReference>
<dbReference type="KEGG" id="rpb:RPB_0481"/>
<reference evidence="2 3" key="1">
    <citation type="submission" date="2006-01" db="EMBL/GenBank/DDBJ databases">
        <title>Complete sequence of Rhodopseudomonas palustris HaA2.</title>
        <authorList>
            <consortium name="US DOE Joint Genome Institute"/>
            <person name="Copeland A."/>
            <person name="Lucas S."/>
            <person name="Lapidus A."/>
            <person name="Barry K."/>
            <person name="Detter J.C."/>
            <person name="Glavina T."/>
            <person name="Hammon N."/>
            <person name="Israni S."/>
            <person name="Pitluck S."/>
            <person name="Chain P."/>
            <person name="Malfatti S."/>
            <person name="Shin M."/>
            <person name="Vergez L."/>
            <person name="Schmutz J."/>
            <person name="Larimer F."/>
            <person name="Land M."/>
            <person name="Hauser L."/>
            <person name="Pelletier D.A."/>
            <person name="Kyrpides N."/>
            <person name="Anderson I."/>
            <person name="Oda Y."/>
            <person name="Harwood C.S."/>
            <person name="Richardson P."/>
        </authorList>
    </citation>
    <scope>NUCLEOTIDE SEQUENCE [LARGE SCALE GENOMIC DNA]</scope>
    <source>
        <strain evidence="2 3">HaA2</strain>
    </source>
</reference>
<dbReference type="EMBL" id="CP000250">
    <property type="protein sequence ID" value="ABD05192.1"/>
    <property type="molecule type" value="Genomic_DNA"/>
</dbReference>
<gene>
    <name evidence="2" type="ordered locus">RPB_0481</name>
</gene>
<dbReference type="PANTHER" id="PTHR30273">
    <property type="entry name" value="PERIPLASMIC SIGNAL SENSOR AND SIGMA FACTOR ACTIVATOR FECR-RELATED"/>
    <property type="match status" value="1"/>
</dbReference>
<dbReference type="Gene3D" id="3.55.50.30">
    <property type="match status" value="1"/>
</dbReference>
<dbReference type="Pfam" id="PF04773">
    <property type="entry name" value="FecR"/>
    <property type="match status" value="1"/>
</dbReference>
<dbReference type="AlphaFoldDB" id="Q2J2W8"/>
<dbReference type="STRING" id="316058.RPB_0481"/>
<evidence type="ECO:0000259" key="1">
    <source>
        <dbReference type="Pfam" id="PF04773"/>
    </source>
</evidence>
<keyword evidence="3" id="KW-1185">Reference proteome</keyword>
<evidence type="ECO:0000313" key="2">
    <source>
        <dbReference type="EMBL" id="ABD05192.1"/>
    </source>
</evidence>
<dbReference type="Proteomes" id="UP000008809">
    <property type="component" value="Chromosome"/>
</dbReference>
<dbReference type="eggNOG" id="COG3712">
    <property type="taxonomic scope" value="Bacteria"/>
</dbReference>
<dbReference type="GO" id="GO:0016989">
    <property type="term" value="F:sigma factor antagonist activity"/>
    <property type="evidence" value="ECO:0007669"/>
    <property type="project" value="TreeGrafter"/>
</dbReference>
<protein>
    <submittedName>
        <fullName evidence="2">Putative FecR</fullName>
    </submittedName>
</protein>
<dbReference type="HOGENOM" id="CLU_050192_0_1_5"/>
<evidence type="ECO:0000313" key="3">
    <source>
        <dbReference type="Proteomes" id="UP000008809"/>
    </source>
</evidence>
<accession>Q2J2W8</accession>
<dbReference type="Gene3D" id="2.60.120.1440">
    <property type="match status" value="1"/>
</dbReference>
<organism evidence="2 3">
    <name type="scientific">Rhodopseudomonas palustris (strain HaA2)</name>
    <dbReference type="NCBI Taxonomy" id="316058"/>
    <lineage>
        <taxon>Bacteria</taxon>
        <taxon>Pseudomonadati</taxon>
        <taxon>Pseudomonadota</taxon>
        <taxon>Alphaproteobacteria</taxon>
        <taxon>Hyphomicrobiales</taxon>
        <taxon>Nitrobacteraceae</taxon>
        <taxon>Rhodopseudomonas</taxon>
    </lineage>
</organism>
<sequence>MMQFDDPPEQLGALRREALERVRRLGSGRATPADVEATKQWGRQSPDHAEALWQASLLWDRLGCAGDNVLRRSGAALGGVQAAAPAPSRRAFVAGAAATAAAAYLVVRPPLDLWPSLGDVMADYHTATGETKDVSIPGDIRLSLNTATSIKLQKPADTIERIELLRGEATVTVGAQPGRELIIVAGAGEARARHAQFNVLHEQDATCVTCLQGEVEVRLGTASSVLRLGQQLRYGADGLGSATPADIGEVTAWREGLLIFHQRPLMDVVAEINRYRPGRVMVVNAELGRRVVNGRFRVDNVDGVMAMFEQIFGAKLTRLPGGIVLLG</sequence>
<name>Q2J2W8_RHOP2</name>
<feature type="domain" description="FecR protein" evidence="1">
    <location>
        <begin position="123"/>
        <end position="216"/>
    </location>
</feature>
<dbReference type="InterPro" id="IPR006860">
    <property type="entry name" value="FecR"/>
</dbReference>
<dbReference type="OrthoDB" id="636724at2"/>
<proteinExistence type="predicted"/>